<evidence type="ECO:0000256" key="3">
    <source>
        <dbReference type="ARBA" id="ARBA00022692"/>
    </source>
</evidence>
<evidence type="ECO:0000256" key="1">
    <source>
        <dbReference type="ARBA" id="ARBA00004162"/>
    </source>
</evidence>
<evidence type="ECO:0000256" key="2">
    <source>
        <dbReference type="ARBA" id="ARBA00022475"/>
    </source>
</evidence>
<evidence type="ECO:0000256" key="5">
    <source>
        <dbReference type="ARBA" id="ARBA00023136"/>
    </source>
</evidence>
<keyword evidence="8" id="KW-0238">DNA-binding</keyword>
<feature type="domain" description="Phage shock protein PspC N-terminal" evidence="7">
    <location>
        <begin position="5"/>
        <end position="62"/>
    </location>
</feature>
<dbReference type="AlphaFoldDB" id="A0A1S8TRB1"/>
<keyword evidence="2" id="KW-1003">Cell membrane</keyword>
<gene>
    <name evidence="8" type="ORF">CLPUN_13780</name>
</gene>
<comment type="subcellular location">
    <subcellularLocation>
        <location evidence="1">Cell membrane</location>
        <topology evidence="1">Single-pass membrane protein</topology>
    </subcellularLocation>
</comment>
<dbReference type="InterPro" id="IPR052027">
    <property type="entry name" value="PspC"/>
</dbReference>
<evidence type="ECO:0000256" key="6">
    <source>
        <dbReference type="SAM" id="Phobius"/>
    </source>
</evidence>
<dbReference type="GO" id="GO:0005886">
    <property type="term" value="C:plasma membrane"/>
    <property type="evidence" value="ECO:0007669"/>
    <property type="project" value="UniProtKB-SubCell"/>
</dbReference>
<dbReference type="RefSeq" id="WP_077846579.1">
    <property type="nucleotide sequence ID" value="NZ_LZZM01000089.1"/>
</dbReference>
<keyword evidence="5 6" id="KW-0472">Membrane</keyword>
<dbReference type="PANTHER" id="PTHR33885:SF3">
    <property type="entry name" value="PHAGE SHOCK PROTEIN C"/>
    <property type="match status" value="1"/>
</dbReference>
<reference evidence="8 9" key="1">
    <citation type="submission" date="2016-05" db="EMBL/GenBank/DDBJ databases">
        <title>Microbial solvent formation.</title>
        <authorList>
            <person name="Poehlein A."/>
            <person name="Montoya Solano J.D."/>
            <person name="Flitsch S."/>
            <person name="Krabben P."/>
            <person name="Duerre P."/>
            <person name="Daniel R."/>
        </authorList>
    </citation>
    <scope>NUCLEOTIDE SEQUENCE [LARGE SCALE GENOMIC DNA]</scope>
    <source>
        <strain evidence="8 9">DSM 2619</strain>
    </source>
</reference>
<evidence type="ECO:0000256" key="4">
    <source>
        <dbReference type="ARBA" id="ARBA00022989"/>
    </source>
</evidence>
<dbReference type="Proteomes" id="UP000190890">
    <property type="component" value="Unassembled WGS sequence"/>
</dbReference>
<keyword evidence="4 6" id="KW-1133">Transmembrane helix</keyword>
<dbReference type="GO" id="GO:0003677">
    <property type="term" value="F:DNA binding"/>
    <property type="evidence" value="ECO:0007669"/>
    <property type="project" value="UniProtKB-KW"/>
</dbReference>
<organism evidence="8 9">
    <name type="scientific">Clostridium puniceum</name>
    <dbReference type="NCBI Taxonomy" id="29367"/>
    <lineage>
        <taxon>Bacteria</taxon>
        <taxon>Bacillati</taxon>
        <taxon>Bacillota</taxon>
        <taxon>Clostridia</taxon>
        <taxon>Eubacteriales</taxon>
        <taxon>Clostridiaceae</taxon>
        <taxon>Clostridium</taxon>
    </lineage>
</organism>
<dbReference type="OrthoDB" id="9815286at2"/>
<keyword evidence="3 6" id="KW-0812">Transmembrane</keyword>
<keyword evidence="9" id="KW-1185">Reference proteome</keyword>
<dbReference type="Pfam" id="PF04024">
    <property type="entry name" value="PspC"/>
    <property type="match status" value="1"/>
</dbReference>
<proteinExistence type="predicted"/>
<evidence type="ECO:0000313" key="8">
    <source>
        <dbReference type="EMBL" id="OOM80268.1"/>
    </source>
</evidence>
<feature type="transmembrane region" description="Helical" evidence="6">
    <location>
        <begin position="36"/>
        <end position="60"/>
    </location>
</feature>
<comment type="caution">
    <text evidence="8">The sequence shown here is derived from an EMBL/GenBank/DDBJ whole genome shotgun (WGS) entry which is preliminary data.</text>
</comment>
<dbReference type="EMBL" id="LZZM01000089">
    <property type="protein sequence ID" value="OOM80268.1"/>
    <property type="molecule type" value="Genomic_DNA"/>
</dbReference>
<protein>
    <submittedName>
        <fullName evidence="8">DNA-binding transcriptional activator PspC</fullName>
    </submittedName>
</protein>
<dbReference type="PANTHER" id="PTHR33885">
    <property type="entry name" value="PHAGE SHOCK PROTEIN C"/>
    <property type="match status" value="1"/>
</dbReference>
<dbReference type="InterPro" id="IPR007168">
    <property type="entry name" value="Phageshock_PspC_N"/>
</dbReference>
<evidence type="ECO:0000259" key="7">
    <source>
        <dbReference type="Pfam" id="PF04024"/>
    </source>
</evidence>
<sequence length="73" mass="8504">MLEKKRLYKDTSRKKISGVLVGFSDYINGDVTLVRILFVLLSIEFLPISVVIYFIFAVIMPDKQDLYNNPNQY</sequence>
<dbReference type="STRING" id="29367.CLPUN_13780"/>
<evidence type="ECO:0000313" key="9">
    <source>
        <dbReference type="Proteomes" id="UP000190890"/>
    </source>
</evidence>
<accession>A0A1S8TRB1</accession>
<name>A0A1S8TRB1_9CLOT</name>